<name>A0A1E5KT05_9ENTE</name>
<dbReference type="InterPro" id="IPR005509">
    <property type="entry name" value="AfsA_hotdog_dom"/>
</dbReference>
<dbReference type="RefSeq" id="WP_169818906.1">
    <property type="nucleotide sequence ID" value="NZ_JAGGMA010000005.1"/>
</dbReference>
<comment type="caution">
    <text evidence="2">The sequence shown here is derived from an EMBL/GenBank/DDBJ whole genome shotgun (WGS) entry which is preliminary data.</text>
</comment>
<dbReference type="AlphaFoldDB" id="A0A1E5KT05"/>
<dbReference type="Proteomes" id="UP000095256">
    <property type="component" value="Unassembled WGS sequence"/>
</dbReference>
<feature type="domain" description="A-factor biosynthesis hotdog" evidence="1">
    <location>
        <begin position="111"/>
        <end position="228"/>
    </location>
</feature>
<organism evidence="2 3">
    <name type="scientific">Enterococcus rivorum</name>
    <dbReference type="NCBI Taxonomy" id="762845"/>
    <lineage>
        <taxon>Bacteria</taxon>
        <taxon>Bacillati</taxon>
        <taxon>Bacillota</taxon>
        <taxon>Bacilli</taxon>
        <taxon>Lactobacillales</taxon>
        <taxon>Enterococcaceae</taxon>
        <taxon>Enterococcus</taxon>
    </lineage>
</organism>
<evidence type="ECO:0000313" key="3">
    <source>
        <dbReference type="Proteomes" id="UP000095256"/>
    </source>
</evidence>
<accession>A0A1E5KT05</accession>
<gene>
    <name evidence="2" type="ORF">BCR26_05740</name>
</gene>
<dbReference type="STRING" id="762845.BCR26_05740"/>
<proteinExistence type="predicted"/>
<keyword evidence="3" id="KW-1185">Reference proteome</keyword>
<dbReference type="EMBL" id="MIEK01000067">
    <property type="protein sequence ID" value="OEH81015.1"/>
    <property type="molecule type" value="Genomic_DNA"/>
</dbReference>
<sequence length="249" mass="28595">MKTVVGTEKVNTNEKYSLIYVEDPEKESNLSYGEIGFGSIRELELLKLMLGENVSDVTIQGLETRELLSTNEYKWNYRNPTEAFNIARKISMPNFVSEQLIITDQRIDKKLVHKEKQENVLLSVPINHGNVWYFKGFSEIAELNSDHPSDHVDGIKLFEALRQATLASFHLNGMNHEGVVALTNFRIDYINYVELDQPYIIQTIPVCEPDGGAMYCVFNIIQNEKVVTSGFLGAYTFRSKEIYEEKRKK</sequence>
<protein>
    <recommendedName>
        <fullName evidence="1">A-factor biosynthesis hotdog domain-containing protein</fullName>
    </recommendedName>
</protein>
<evidence type="ECO:0000259" key="1">
    <source>
        <dbReference type="Pfam" id="PF03756"/>
    </source>
</evidence>
<evidence type="ECO:0000313" key="2">
    <source>
        <dbReference type="EMBL" id="OEH81015.1"/>
    </source>
</evidence>
<dbReference type="Pfam" id="PF03756">
    <property type="entry name" value="AfsA"/>
    <property type="match status" value="1"/>
</dbReference>
<reference evidence="2 3" key="1">
    <citation type="submission" date="2016-09" db="EMBL/GenBank/DDBJ databases">
        <authorList>
            <person name="Capua I."/>
            <person name="De Benedictis P."/>
            <person name="Joannis T."/>
            <person name="Lombin L.H."/>
            <person name="Cattoli G."/>
        </authorList>
    </citation>
    <scope>NUCLEOTIDE SEQUENCE [LARGE SCALE GENOMIC DNA]</scope>
    <source>
        <strain evidence="2 3">LMG 25899</strain>
    </source>
</reference>